<dbReference type="InterPro" id="IPR035979">
    <property type="entry name" value="RBD_domain_sf"/>
</dbReference>
<dbReference type="SMART" id="SM00360">
    <property type="entry name" value="RRM"/>
    <property type="match status" value="1"/>
</dbReference>
<keyword evidence="6" id="KW-1185">Reference proteome</keyword>
<evidence type="ECO:0000259" key="4">
    <source>
        <dbReference type="PROSITE" id="PS50102"/>
    </source>
</evidence>
<dbReference type="SUPFAM" id="SSF54928">
    <property type="entry name" value="RNA-binding domain, RBD"/>
    <property type="match status" value="1"/>
</dbReference>
<dbReference type="PROSITE" id="PS50102">
    <property type="entry name" value="RRM"/>
    <property type="match status" value="1"/>
</dbReference>
<feature type="region of interest" description="Disordered" evidence="3">
    <location>
        <begin position="1"/>
        <end position="30"/>
    </location>
</feature>
<sequence length="227" mass="24969">MADNYWRYDDGDQQAAELPSPVVERPRSVHDIPSGPYMSGYYARDEDRERLPVSALYGRYLDRAKMSSHASGSGRPMRSGLGGHHHVNDPRVLRMGGPPDPEAAAKIWSMGAGGRPKIPLPVVATSTLFVLGVPANCTRREASHIFRPFVGYKEVRLIPNTSKCPGGDPSVLCFVDFDNPALAETAMAALQGYPFDEHDRDSSHLRLQFSICPGPRSRRGHCEQRGA</sequence>
<feature type="domain" description="RRM" evidence="4">
    <location>
        <begin position="126"/>
        <end position="212"/>
    </location>
</feature>
<feature type="region of interest" description="Disordered" evidence="3">
    <location>
        <begin position="67"/>
        <end position="90"/>
    </location>
</feature>
<evidence type="ECO:0000313" key="5">
    <source>
        <dbReference type="EMBL" id="KAL1550666.1"/>
    </source>
</evidence>
<dbReference type="PANTHER" id="PTHR10501">
    <property type="entry name" value="U1 SMALL NUCLEAR RIBONUCLEOPROTEIN A/U2 SMALL NUCLEAR RIBONUCLEOPROTEIN B"/>
    <property type="match status" value="1"/>
</dbReference>
<organism evidence="5 6">
    <name type="scientific">Salvia divinorum</name>
    <name type="common">Maria pastora</name>
    <name type="synonym">Diviner's sage</name>
    <dbReference type="NCBI Taxonomy" id="28513"/>
    <lineage>
        <taxon>Eukaryota</taxon>
        <taxon>Viridiplantae</taxon>
        <taxon>Streptophyta</taxon>
        <taxon>Embryophyta</taxon>
        <taxon>Tracheophyta</taxon>
        <taxon>Spermatophyta</taxon>
        <taxon>Magnoliopsida</taxon>
        <taxon>eudicotyledons</taxon>
        <taxon>Gunneridae</taxon>
        <taxon>Pentapetalae</taxon>
        <taxon>asterids</taxon>
        <taxon>lamiids</taxon>
        <taxon>Lamiales</taxon>
        <taxon>Lamiaceae</taxon>
        <taxon>Nepetoideae</taxon>
        <taxon>Mentheae</taxon>
        <taxon>Salviinae</taxon>
        <taxon>Salvia</taxon>
        <taxon>Salvia subgen. Calosphace</taxon>
    </lineage>
</organism>
<dbReference type="AlphaFoldDB" id="A0ABD1H2L6"/>
<name>A0ABD1H2L6_SALDI</name>
<dbReference type="Pfam" id="PF00076">
    <property type="entry name" value="RRM_1"/>
    <property type="match status" value="1"/>
</dbReference>
<proteinExistence type="predicted"/>
<dbReference type="EMBL" id="JBEAFC010000007">
    <property type="protein sequence ID" value="KAL1550666.1"/>
    <property type="molecule type" value="Genomic_DNA"/>
</dbReference>
<reference evidence="5 6" key="1">
    <citation type="submission" date="2024-06" db="EMBL/GenBank/DDBJ databases">
        <title>A chromosome level genome sequence of Diviner's sage (Salvia divinorum).</title>
        <authorList>
            <person name="Ford S.A."/>
            <person name="Ro D.-K."/>
            <person name="Ness R.W."/>
            <person name="Phillips M.A."/>
        </authorList>
    </citation>
    <scope>NUCLEOTIDE SEQUENCE [LARGE SCALE GENOMIC DNA]</scope>
    <source>
        <strain evidence="5">SAF-2024a</strain>
        <tissue evidence="5">Leaf</tissue>
    </source>
</reference>
<gene>
    <name evidence="5" type="ORF">AAHA92_18601</name>
</gene>
<dbReference type="GO" id="GO:0003723">
    <property type="term" value="F:RNA binding"/>
    <property type="evidence" value="ECO:0007669"/>
    <property type="project" value="UniProtKB-UniRule"/>
</dbReference>
<dbReference type="Proteomes" id="UP001567538">
    <property type="component" value="Unassembled WGS sequence"/>
</dbReference>
<accession>A0ABD1H2L6</accession>
<evidence type="ECO:0000256" key="1">
    <source>
        <dbReference type="ARBA" id="ARBA00022884"/>
    </source>
</evidence>
<evidence type="ECO:0000256" key="3">
    <source>
        <dbReference type="SAM" id="MobiDB-lite"/>
    </source>
</evidence>
<dbReference type="InterPro" id="IPR000504">
    <property type="entry name" value="RRM_dom"/>
</dbReference>
<dbReference type="Gene3D" id="3.30.70.330">
    <property type="match status" value="1"/>
</dbReference>
<protein>
    <recommendedName>
        <fullName evidence="4">RRM domain-containing protein</fullName>
    </recommendedName>
</protein>
<evidence type="ECO:0000313" key="6">
    <source>
        <dbReference type="Proteomes" id="UP001567538"/>
    </source>
</evidence>
<keyword evidence="1 2" id="KW-0694">RNA-binding</keyword>
<evidence type="ECO:0000256" key="2">
    <source>
        <dbReference type="PROSITE-ProRule" id="PRU00176"/>
    </source>
</evidence>
<dbReference type="CDD" id="cd21618">
    <property type="entry name" value="RRM_AtNSRA_like"/>
    <property type="match status" value="1"/>
</dbReference>
<dbReference type="InterPro" id="IPR012677">
    <property type="entry name" value="Nucleotide-bd_a/b_plait_sf"/>
</dbReference>
<comment type="caution">
    <text evidence="5">The sequence shown here is derived from an EMBL/GenBank/DDBJ whole genome shotgun (WGS) entry which is preliminary data.</text>
</comment>
<feature type="compositionally biased region" description="Basic and acidic residues" evidence="3">
    <location>
        <begin position="1"/>
        <end position="10"/>
    </location>
</feature>